<sequence>MSKALTAAIVSITALTSPLYAHAATNLAAPRCVPPTHIITLPLRDDGGYLSVPATINGHAISMIVDTGSQGSLIIPSAVKRMKLPTDTSLRTALSGAGGVGATVPDTRITTFQLSSLKLGSGLIAVGELPGIPLLHPPVEGLIGADVLSSFDLEFDVPHHQLTLWRADPLQGCRTPQEETRNIPAHLTSGRVTLTFTLDGLTGTALLDSGARSHIVSLDFAHKLGLTDDELARDPGGIAAGVDLHPHRYYWHHFKQFTLGPTQWDHPTLTVAPLYDNVDMLLGSDWFAQHTVWISYTHQHVFIR</sequence>
<comment type="similarity">
    <text evidence="1">Belongs to the DDI1 family.</text>
</comment>
<dbReference type="SUPFAM" id="SSF50630">
    <property type="entry name" value="Acid proteases"/>
    <property type="match status" value="2"/>
</dbReference>
<proteinExistence type="inferred from homology"/>
<keyword evidence="5" id="KW-0732">Signal</keyword>
<comment type="caution">
    <text evidence="6">The sequence shown here is derived from an EMBL/GenBank/DDBJ whole genome shotgun (WGS) entry which is preliminary data.</text>
</comment>
<evidence type="ECO:0000313" key="7">
    <source>
        <dbReference type="Proteomes" id="UP001062443"/>
    </source>
</evidence>
<dbReference type="InterPro" id="IPR034122">
    <property type="entry name" value="Retropepsin-like_bacterial"/>
</dbReference>
<evidence type="ECO:0000313" key="6">
    <source>
        <dbReference type="EMBL" id="GBR43511.1"/>
    </source>
</evidence>
<dbReference type="PANTHER" id="PTHR12917">
    <property type="entry name" value="ASPARTYL PROTEASE DDI-RELATED"/>
    <property type="match status" value="1"/>
</dbReference>
<gene>
    <name evidence="6" type="ORF">AA106556_0116</name>
</gene>
<organism evidence="6 7">
    <name type="scientific">Neokomagataea tanensis NBRC 106556</name>
    <dbReference type="NCBI Taxonomy" id="1223519"/>
    <lineage>
        <taxon>Bacteria</taxon>
        <taxon>Pseudomonadati</taxon>
        <taxon>Pseudomonadota</taxon>
        <taxon>Alphaproteobacteria</taxon>
        <taxon>Acetobacterales</taxon>
        <taxon>Acetobacteraceae</taxon>
        <taxon>Neokomagataea</taxon>
    </lineage>
</organism>
<dbReference type="Gene3D" id="2.40.70.10">
    <property type="entry name" value="Acid Proteases"/>
    <property type="match status" value="2"/>
</dbReference>
<evidence type="ECO:0000256" key="5">
    <source>
        <dbReference type="SAM" id="SignalP"/>
    </source>
</evidence>
<evidence type="ECO:0000256" key="3">
    <source>
        <dbReference type="ARBA" id="ARBA00022750"/>
    </source>
</evidence>
<evidence type="ECO:0000256" key="1">
    <source>
        <dbReference type="ARBA" id="ARBA00009136"/>
    </source>
</evidence>
<evidence type="ECO:0000256" key="4">
    <source>
        <dbReference type="ARBA" id="ARBA00022801"/>
    </source>
</evidence>
<keyword evidence="7" id="KW-1185">Reference proteome</keyword>
<name>A0ABQ0QG31_9PROT</name>
<dbReference type="Proteomes" id="UP001062443">
    <property type="component" value="Unassembled WGS sequence"/>
</dbReference>
<keyword evidence="2" id="KW-0645">Protease</keyword>
<dbReference type="InterPro" id="IPR021109">
    <property type="entry name" value="Peptidase_aspartic_dom_sf"/>
</dbReference>
<evidence type="ECO:0000256" key="2">
    <source>
        <dbReference type="ARBA" id="ARBA00022670"/>
    </source>
</evidence>
<reference evidence="6" key="1">
    <citation type="submission" date="2013-04" db="EMBL/GenBank/DDBJ databases">
        <title>The genome sequencing project of 58 acetic acid bacteria.</title>
        <authorList>
            <person name="Okamoto-Kainuma A."/>
            <person name="Ishikawa M."/>
            <person name="Umino S."/>
            <person name="Koizumi Y."/>
            <person name="Shiwa Y."/>
            <person name="Yoshikawa H."/>
            <person name="Matsutani M."/>
            <person name="Matsushita K."/>
        </authorList>
    </citation>
    <scope>NUCLEOTIDE SEQUENCE</scope>
    <source>
        <strain evidence="6">NBRC 106556</strain>
    </source>
</reference>
<feature type="signal peptide" evidence="5">
    <location>
        <begin position="1"/>
        <end position="23"/>
    </location>
</feature>
<keyword evidence="4" id="KW-0378">Hydrolase</keyword>
<dbReference type="RefSeq" id="WP_068167651.1">
    <property type="nucleotide sequence ID" value="NZ_BAQB01000001.1"/>
</dbReference>
<dbReference type="CDD" id="cd05483">
    <property type="entry name" value="retropepsin_like_bacteria"/>
    <property type="match status" value="1"/>
</dbReference>
<keyword evidence="3" id="KW-0064">Aspartyl protease</keyword>
<feature type="chain" id="PRO_5047085106" description="Peptidase A2 domain-containing protein" evidence="5">
    <location>
        <begin position="24"/>
        <end position="304"/>
    </location>
</feature>
<accession>A0ABQ0QG31</accession>
<dbReference type="Pfam" id="PF13650">
    <property type="entry name" value="Asp_protease_2"/>
    <property type="match status" value="2"/>
</dbReference>
<dbReference type="EMBL" id="BAQB01000001">
    <property type="protein sequence ID" value="GBR43511.1"/>
    <property type="molecule type" value="Genomic_DNA"/>
</dbReference>
<evidence type="ECO:0008006" key="8">
    <source>
        <dbReference type="Google" id="ProtNLM"/>
    </source>
</evidence>
<dbReference type="PANTHER" id="PTHR12917:SF1">
    <property type="entry name" value="AT13091P"/>
    <property type="match status" value="1"/>
</dbReference>
<protein>
    <recommendedName>
        <fullName evidence="8">Peptidase A2 domain-containing protein</fullName>
    </recommendedName>
</protein>